<dbReference type="Proteomes" id="UP000250991">
    <property type="component" value="Unassembled WGS sequence"/>
</dbReference>
<name>A0A2X3JQ07_ECOLX</name>
<dbReference type="CDD" id="cd00640">
    <property type="entry name" value="Trp-synth-beta_II"/>
    <property type="match status" value="1"/>
</dbReference>
<dbReference type="GO" id="GO:0030170">
    <property type="term" value="F:pyridoxal phosphate binding"/>
    <property type="evidence" value="ECO:0007669"/>
    <property type="project" value="UniProtKB-UniRule"/>
</dbReference>
<dbReference type="AlphaFoldDB" id="A0A2X3JQ07"/>
<dbReference type="InterPro" id="IPR001926">
    <property type="entry name" value="TrpB-like_PALP"/>
</dbReference>
<evidence type="ECO:0000313" key="6">
    <source>
        <dbReference type="Proteomes" id="UP000250991"/>
    </source>
</evidence>
<dbReference type="Gene3D" id="3.40.50.1100">
    <property type="match status" value="3"/>
</dbReference>
<feature type="domain" description="Tryptophan synthase beta chain-like PALP" evidence="4">
    <location>
        <begin position="6"/>
        <end position="305"/>
    </location>
</feature>
<dbReference type="NCBIfam" id="TIGR03528">
    <property type="entry name" value="2_3_DAP_am_ly"/>
    <property type="match status" value="1"/>
</dbReference>
<dbReference type="InterPro" id="IPR010081">
    <property type="entry name" value="DiNH2opropionate_NH3_lyase"/>
</dbReference>
<accession>A0A2X3JQ07</accession>
<evidence type="ECO:0000256" key="1">
    <source>
        <dbReference type="ARBA" id="ARBA00001933"/>
    </source>
</evidence>
<dbReference type="InterPro" id="IPR019871">
    <property type="entry name" value="DiNH2propionate_NH3-lyase_sub"/>
</dbReference>
<protein>
    <recommendedName>
        <fullName evidence="3">Diaminopropionate ammonia-lyase</fullName>
        <ecNumber evidence="3">4.3.1.15</ecNumber>
    </recommendedName>
</protein>
<evidence type="ECO:0000256" key="2">
    <source>
        <dbReference type="ARBA" id="ARBA00022898"/>
    </source>
</evidence>
<dbReference type="InterPro" id="IPR036052">
    <property type="entry name" value="TrpB-like_PALP_sf"/>
</dbReference>
<keyword evidence="2" id="KW-0663">Pyridoxal phosphate</keyword>
<dbReference type="PANTHER" id="PTHR42937">
    <property type="match status" value="1"/>
</dbReference>
<comment type="cofactor">
    <cofactor evidence="1">
        <name>pyridoxal 5'-phosphate</name>
        <dbReference type="ChEBI" id="CHEBI:597326"/>
    </cofactor>
</comment>
<dbReference type="SUPFAM" id="SSF53686">
    <property type="entry name" value="Tryptophan synthase beta subunit-like PLP-dependent enzymes"/>
    <property type="match status" value="1"/>
</dbReference>
<dbReference type="NCBIfam" id="NF006058">
    <property type="entry name" value="PRK08206.1"/>
    <property type="match status" value="1"/>
</dbReference>
<gene>
    <name evidence="5" type="primary">dpaL</name>
    <name evidence="5" type="ORF">NCTC8009_02312</name>
</gene>
<evidence type="ECO:0000259" key="4">
    <source>
        <dbReference type="Pfam" id="PF00291"/>
    </source>
</evidence>
<dbReference type="PANTHER" id="PTHR42937:SF1">
    <property type="entry name" value="DIAMINOPROPIONATE AMMONIA-LYASE"/>
    <property type="match status" value="1"/>
</dbReference>
<evidence type="ECO:0000256" key="3">
    <source>
        <dbReference type="NCBIfam" id="TIGR03528"/>
    </source>
</evidence>
<dbReference type="Pfam" id="PF00291">
    <property type="entry name" value="PALP"/>
    <property type="match status" value="1"/>
</dbReference>
<organism evidence="5 6">
    <name type="scientific">Escherichia coli</name>
    <dbReference type="NCBI Taxonomy" id="562"/>
    <lineage>
        <taxon>Bacteria</taxon>
        <taxon>Pseudomonadati</taxon>
        <taxon>Pseudomonadota</taxon>
        <taxon>Gammaproteobacteria</taxon>
        <taxon>Enterobacterales</taxon>
        <taxon>Enterobacteriaceae</taxon>
        <taxon>Escherichia</taxon>
    </lineage>
</organism>
<keyword evidence="5" id="KW-0456">Lyase</keyword>
<dbReference type="EMBL" id="UARW01000010">
    <property type="protein sequence ID" value="SQD01876.1"/>
    <property type="molecule type" value="Genomic_DNA"/>
</dbReference>
<dbReference type="NCBIfam" id="TIGR01747">
    <property type="entry name" value="diampropi_NH3ly"/>
    <property type="match status" value="1"/>
</dbReference>
<dbReference type="GO" id="GO:0008838">
    <property type="term" value="F:diaminopropionate ammonia-lyase activity"/>
    <property type="evidence" value="ECO:0007669"/>
    <property type="project" value="UniProtKB-UniRule"/>
</dbReference>
<dbReference type="FunFam" id="3.40.50.1100:FF:000033">
    <property type="entry name" value="Diaminopropionate ammonia-lyase"/>
    <property type="match status" value="1"/>
</dbReference>
<dbReference type="STRING" id="585034.ECIAI1_2991"/>
<proteinExistence type="predicted"/>
<reference evidence="5 6" key="1">
    <citation type="submission" date="2018-06" db="EMBL/GenBank/DDBJ databases">
        <authorList>
            <consortium name="Pathogen Informatics"/>
            <person name="Doyle S."/>
        </authorList>
    </citation>
    <scope>NUCLEOTIDE SEQUENCE [LARGE SCALE GENOMIC DNA]</scope>
    <source>
        <strain evidence="5 6">NCTC8009</strain>
    </source>
</reference>
<evidence type="ECO:0000313" key="5">
    <source>
        <dbReference type="EMBL" id="SQD01876.1"/>
    </source>
</evidence>
<dbReference type="EC" id="4.3.1.15" evidence="3"/>
<sequence length="351" mass="38187">MRWTILANLFGVKKILVKDESKRFGLNAFKMLGGAYAIAQLLCEKYHLDIETLSFEHLKNAIGEKMTFATTTDGNHGRGVAWAAQQLGQNAVIYMPKGSAQERVDAILNLGAECIVTDMNYDDTVRLTMQHAQQHGWEVVQDTAWEGYTKIPTWIMQGYATLADEAVEQMREMGVTPTHVLLQAGVGAMAGGVLGYLVDVYSPQNLHSIIVEPDKADCIYRSGVKGDIVNVGGDMATIMAGLACGEPNPLGWEILRNCATQFISCQDSVAALGMRVLGNPYGNDPRIISGESGAVGLGVLAAVHYHPQRQSLMEKLALNKDAVVLVISTEGDTDVKHYREVVWEGKHAVAP</sequence>